<proteinExistence type="predicted"/>
<dbReference type="Proteomes" id="UP000077266">
    <property type="component" value="Unassembled WGS sequence"/>
</dbReference>
<sequence length="294" mass="31477">MQTNDPNSVSPRSSAIANRPPTPAPFARPVTTASLLLKRGARGNDGTIGTWTAVLNELRELSARTNSLANIVVDTSNAVRDFKGNGEKYFYDAAQNMAANFATFEKRQTENWAQYRTVPHAITTLARGIIELKEAETLAAKQLSTIIDHSKFMLTSIETLAGNIAESGATVTSDEFFDECRHLFEERLEAYAQARSGGFPPGFRAPEAPRAPPPTPTPGVEEIRAGPIPALLLAAALHRSTDPRPRPVLHIATSAIRDSALDTVPEDENEGDGDEDTAMSSGSAGGSASTLDYA</sequence>
<evidence type="ECO:0000256" key="1">
    <source>
        <dbReference type="SAM" id="MobiDB-lite"/>
    </source>
</evidence>
<feature type="region of interest" description="Disordered" evidence="1">
    <location>
        <begin position="195"/>
        <end position="220"/>
    </location>
</feature>
<name>A0A165DZ49_EXIGL</name>
<evidence type="ECO:0000313" key="2">
    <source>
        <dbReference type="EMBL" id="KZV85718.1"/>
    </source>
</evidence>
<dbReference type="InParanoid" id="A0A165DZ49"/>
<feature type="compositionally biased region" description="Low complexity" evidence="1">
    <location>
        <begin position="278"/>
        <end position="294"/>
    </location>
</feature>
<feature type="compositionally biased region" description="Low complexity" evidence="1">
    <location>
        <begin position="197"/>
        <end position="208"/>
    </location>
</feature>
<dbReference type="EMBL" id="KV426179">
    <property type="protein sequence ID" value="KZV85718.1"/>
    <property type="molecule type" value="Genomic_DNA"/>
</dbReference>
<organism evidence="2 3">
    <name type="scientific">Exidia glandulosa HHB12029</name>
    <dbReference type="NCBI Taxonomy" id="1314781"/>
    <lineage>
        <taxon>Eukaryota</taxon>
        <taxon>Fungi</taxon>
        <taxon>Dikarya</taxon>
        <taxon>Basidiomycota</taxon>
        <taxon>Agaricomycotina</taxon>
        <taxon>Agaricomycetes</taxon>
        <taxon>Auriculariales</taxon>
        <taxon>Exidiaceae</taxon>
        <taxon>Exidia</taxon>
    </lineage>
</organism>
<gene>
    <name evidence="2" type="ORF">EXIGLDRAFT_775315</name>
</gene>
<dbReference type="AlphaFoldDB" id="A0A165DZ49"/>
<feature type="region of interest" description="Disordered" evidence="1">
    <location>
        <begin position="1"/>
        <end position="28"/>
    </location>
</feature>
<protein>
    <submittedName>
        <fullName evidence="2">Uncharacterized protein</fullName>
    </submittedName>
</protein>
<accession>A0A165DZ49</accession>
<evidence type="ECO:0000313" key="3">
    <source>
        <dbReference type="Proteomes" id="UP000077266"/>
    </source>
</evidence>
<reference evidence="2 3" key="1">
    <citation type="journal article" date="2016" name="Mol. Biol. Evol.">
        <title>Comparative Genomics of Early-Diverging Mushroom-Forming Fungi Provides Insights into the Origins of Lignocellulose Decay Capabilities.</title>
        <authorList>
            <person name="Nagy L.G."/>
            <person name="Riley R."/>
            <person name="Tritt A."/>
            <person name="Adam C."/>
            <person name="Daum C."/>
            <person name="Floudas D."/>
            <person name="Sun H."/>
            <person name="Yadav J.S."/>
            <person name="Pangilinan J."/>
            <person name="Larsson K.H."/>
            <person name="Matsuura K."/>
            <person name="Barry K."/>
            <person name="Labutti K."/>
            <person name="Kuo R."/>
            <person name="Ohm R.A."/>
            <person name="Bhattacharya S.S."/>
            <person name="Shirouzu T."/>
            <person name="Yoshinaga Y."/>
            <person name="Martin F.M."/>
            <person name="Grigoriev I.V."/>
            <person name="Hibbett D.S."/>
        </authorList>
    </citation>
    <scope>NUCLEOTIDE SEQUENCE [LARGE SCALE GENOMIC DNA]</scope>
    <source>
        <strain evidence="2 3">HHB12029</strain>
    </source>
</reference>
<feature type="region of interest" description="Disordered" evidence="1">
    <location>
        <begin position="256"/>
        <end position="294"/>
    </location>
</feature>
<feature type="compositionally biased region" description="Polar residues" evidence="1">
    <location>
        <begin position="1"/>
        <end position="16"/>
    </location>
</feature>
<feature type="compositionally biased region" description="Acidic residues" evidence="1">
    <location>
        <begin position="264"/>
        <end position="277"/>
    </location>
</feature>
<keyword evidence="3" id="KW-1185">Reference proteome</keyword>